<sequence length="359" mass="40145">MALFAACSNPKVTTYKNVSYDAGFDTVYAYLENTKKKEEEAKNNFNESAKLLKYYNNLFDIYHNYPGLNNIKTINDEAGKKAVVVDQAIIDLLKEAKKFYELSHGEFDITMGATLKLWHQYREEGIELNKQGKKGALPSKAELEATKAHRGWDKIQINEEKKTVFITDPKVSLDVGSIGKGMATELVAKAMEKRGVQSGYINVGGNIRTIGSKPNNEPWSIGITDPKGQLTNGLVAFKKQGNFSFVTSGDYERYYIASDGKTYSHIIDPKTLFPANKYRSVTILTADSGLADAMSTSLFTLSIEDGKKLVERVKKETGQKIHVVWVMNPDKVQDKNYTMVGQYAISYTDGLKDQLTFSK</sequence>
<evidence type="ECO:0000256" key="5">
    <source>
        <dbReference type="ARBA" id="ARBA00022723"/>
    </source>
</evidence>
<proteinExistence type="inferred from homology"/>
<comment type="catalytic activity">
    <reaction evidence="9 10">
        <text>L-threonyl-[protein] + FAD = FMN-L-threonyl-[protein] + AMP + H(+)</text>
        <dbReference type="Rhea" id="RHEA:36847"/>
        <dbReference type="Rhea" id="RHEA-COMP:11060"/>
        <dbReference type="Rhea" id="RHEA-COMP:11061"/>
        <dbReference type="ChEBI" id="CHEBI:15378"/>
        <dbReference type="ChEBI" id="CHEBI:30013"/>
        <dbReference type="ChEBI" id="CHEBI:57692"/>
        <dbReference type="ChEBI" id="CHEBI:74257"/>
        <dbReference type="ChEBI" id="CHEBI:456215"/>
        <dbReference type="EC" id="2.7.1.180"/>
    </reaction>
</comment>
<dbReference type="PANTHER" id="PTHR30040:SF2">
    <property type="entry name" value="FAD:PROTEIN FMN TRANSFERASE"/>
    <property type="match status" value="1"/>
</dbReference>
<evidence type="ECO:0000256" key="10">
    <source>
        <dbReference type="PIRNR" id="PIRNR006268"/>
    </source>
</evidence>
<keyword evidence="13" id="KW-1185">Reference proteome</keyword>
<protein>
    <recommendedName>
        <fullName evidence="2 10">FAD:protein FMN transferase</fullName>
        <ecNumber evidence="1 10">2.7.1.180</ecNumber>
    </recommendedName>
    <alternativeName>
        <fullName evidence="8 10">Flavin transferase</fullName>
    </alternativeName>
</protein>
<dbReference type="PIRSF" id="PIRSF006268">
    <property type="entry name" value="ApbE"/>
    <property type="match status" value="1"/>
</dbReference>
<evidence type="ECO:0000256" key="6">
    <source>
        <dbReference type="ARBA" id="ARBA00022827"/>
    </source>
</evidence>
<evidence type="ECO:0000256" key="1">
    <source>
        <dbReference type="ARBA" id="ARBA00011955"/>
    </source>
</evidence>
<keyword evidence="4 10" id="KW-0808">Transferase</keyword>
<dbReference type="GO" id="GO:0016740">
    <property type="term" value="F:transferase activity"/>
    <property type="evidence" value="ECO:0007669"/>
    <property type="project" value="UniProtKB-UniRule"/>
</dbReference>
<dbReference type="PANTHER" id="PTHR30040">
    <property type="entry name" value="THIAMINE BIOSYNTHESIS LIPOPROTEIN APBE"/>
    <property type="match status" value="1"/>
</dbReference>
<keyword evidence="5 10" id="KW-0479">Metal-binding</keyword>
<dbReference type="SUPFAM" id="SSF143631">
    <property type="entry name" value="ApbE-like"/>
    <property type="match status" value="1"/>
</dbReference>
<dbReference type="Pfam" id="PF02424">
    <property type="entry name" value="ApbE"/>
    <property type="match status" value="1"/>
</dbReference>
<evidence type="ECO:0000256" key="3">
    <source>
        <dbReference type="ARBA" id="ARBA00022630"/>
    </source>
</evidence>
<feature type="binding site" evidence="11">
    <location>
        <position position="296"/>
    </location>
    <ligand>
        <name>Mg(2+)</name>
        <dbReference type="ChEBI" id="CHEBI:18420"/>
    </ligand>
</feature>
<evidence type="ECO:0000313" key="12">
    <source>
        <dbReference type="EMBL" id="EFC05839.1"/>
    </source>
</evidence>
<evidence type="ECO:0000256" key="8">
    <source>
        <dbReference type="ARBA" id="ARBA00031306"/>
    </source>
</evidence>
<dbReference type="InterPro" id="IPR003374">
    <property type="entry name" value="ApbE-like_sf"/>
</dbReference>
<dbReference type="GO" id="GO:0046872">
    <property type="term" value="F:metal ion binding"/>
    <property type="evidence" value="ECO:0007669"/>
    <property type="project" value="UniProtKB-UniRule"/>
</dbReference>
<comment type="caution">
    <text evidence="12">The sequence shown here is derived from an EMBL/GenBank/DDBJ whole genome shotgun (WGS) entry which is preliminary data.</text>
</comment>
<comment type="cofactor">
    <cofactor evidence="11">
        <name>Mg(2+)</name>
        <dbReference type="ChEBI" id="CHEBI:18420"/>
    </cofactor>
    <cofactor evidence="11">
        <name>Mn(2+)</name>
        <dbReference type="ChEBI" id="CHEBI:29035"/>
    </cofactor>
    <text evidence="11">Magnesium. Can also use manganese.</text>
</comment>
<evidence type="ECO:0000256" key="11">
    <source>
        <dbReference type="PIRSR" id="PIRSR006268-2"/>
    </source>
</evidence>
<dbReference type="InterPro" id="IPR024932">
    <property type="entry name" value="ApbE"/>
</dbReference>
<name>D2MNP8_9FIRM</name>
<evidence type="ECO:0000256" key="7">
    <source>
        <dbReference type="ARBA" id="ARBA00022842"/>
    </source>
</evidence>
<comment type="similarity">
    <text evidence="10">Belongs to the ApbE family.</text>
</comment>
<gene>
    <name evidence="12" type="ORF">HMPREF9013_0031</name>
</gene>
<dbReference type="AlphaFoldDB" id="D2MNP8"/>
<evidence type="ECO:0000256" key="2">
    <source>
        <dbReference type="ARBA" id="ARBA00016337"/>
    </source>
</evidence>
<feature type="binding site" evidence="11">
    <location>
        <position position="177"/>
    </location>
    <ligand>
        <name>Mg(2+)</name>
        <dbReference type="ChEBI" id="CHEBI:18420"/>
    </ligand>
</feature>
<organism evidence="12 13">
    <name type="scientific">Bulleidia extructa W1219</name>
    <dbReference type="NCBI Taxonomy" id="679192"/>
    <lineage>
        <taxon>Bacteria</taxon>
        <taxon>Bacillati</taxon>
        <taxon>Bacillota</taxon>
        <taxon>Erysipelotrichia</taxon>
        <taxon>Erysipelotrichales</taxon>
        <taxon>Erysipelotrichaceae</taxon>
        <taxon>Bulleidia</taxon>
    </lineage>
</organism>
<keyword evidence="3 10" id="KW-0285">Flavoprotein</keyword>
<dbReference type="EC" id="2.7.1.180" evidence="1 10"/>
<keyword evidence="7 10" id="KW-0460">Magnesium</keyword>
<dbReference type="Proteomes" id="UP000005017">
    <property type="component" value="Unassembled WGS sequence"/>
</dbReference>
<evidence type="ECO:0000256" key="4">
    <source>
        <dbReference type="ARBA" id="ARBA00022679"/>
    </source>
</evidence>
<dbReference type="eggNOG" id="COG1477">
    <property type="taxonomic scope" value="Bacteria"/>
</dbReference>
<dbReference type="EMBL" id="ADFR01000004">
    <property type="protein sequence ID" value="EFC05839.1"/>
    <property type="molecule type" value="Genomic_DNA"/>
</dbReference>
<feature type="binding site" evidence="11">
    <location>
        <position position="292"/>
    </location>
    <ligand>
        <name>Mg(2+)</name>
        <dbReference type="ChEBI" id="CHEBI:18420"/>
    </ligand>
</feature>
<accession>D2MNP8</accession>
<evidence type="ECO:0000256" key="9">
    <source>
        <dbReference type="ARBA" id="ARBA00048540"/>
    </source>
</evidence>
<keyword evidence="6 10" id="KW-0274">FAD</keyword>
<evidence type="ECO:0000313" key="13">
    <source>
        <dbReference type="Proteomes" id="UP000005017"/>
    </source>
</evidence>
<dbReference type="STRING" id="679192.HMPREF9013_0031"/>
<dbReference type="Gene3D" id="3.10.520.10">
    <property type="entry name" value="ApbE-like domains"/>
    <property type="match status" value="1"/>
</dbReference>
<reference evidence="13" key="1">
    <citation type="submission" date="2009-12" db="EMBL/GenBank/DDBJ databases">
        <title>Sequence of Clostridiales genomosp. BVAB3 str. UPII9-5.</title>
        <authorList>
            <person name="Madupu R."/>
            <person name="Durkin A.S."/>
            <person name="Torralba M."/>
            <person name="Methe B."/>
            <person name="Sutton G.G."/>
            <person name="Strausberg R.L."/>
            <person name="Nelson K.E."/>
        </authorList>
    </citation>
    <scope>NUCLEOTIDE SEQUENCE [LARGE SCALE GENOMIC DNA]</scope>
    <source>
        <strain evidence="13">W1219</strain>
    </source>
</reference>